<dbReference type="SUPFAM" id="SSF48371">
    <property type="entry name" value="ARM repeat"/>
    <property type="match status" value="1"/>
</dbReference>
<name>A0A812RXS7_9DINO</name>
<evidence type="ECO:0000313" key="3">
    <source>
        <dbReference type="Proteomes" id="UP000604046"/>
    </source>
</evidence>
<dbReference type="PROSITE" id="PS50195">
    <property type="entry name" value="PX"/>
    <property type="match status" value="1"/>
</dbReference>
<dbReference type="AlphaFoldDB" id="A0A812RXS7"/>
<dbReference type="Gene3D" id="1.25.10.10">
    <property type="entry name" value="Leucine-rich Repeat Variant"/>
    <property type="match status" value="1"/>
</dbReference>
<comment type="caution">
    <text evidence="2">The sequence shown here is derived from an EMBL/GenBank/DDBJ whole genome shotgun (WGS) entry which is preliminary data.</text>
</comment>
<dbReference type="Gene3D" id="3.30.1520.10">
    <property type="entry name" value="Phox-like domain"/>
    <property type="match status" value="1"/>
</dbReference>
<gene>
    <name evidence="2" type="ORF">SNAT2548_LOCUS25323</name>
</gene>
<keyword evidence="3" id="KW-1185">Reference proteome</keyword>
<dbReference type="InterPro" id="IPR016024">
    <property type="entry name" value="ARM-type_fold"/>
</dbReference>
<dbReference type="SUPFAM" id="SSF64268">
    <property type="entry name" value="PX domain"/>
    <property type="match status" value="1"/>
</dbReference>
<protein>
    <recommendedName>
        <fullName evidence="1">PX domain-containing protein</fullName>
    </recommendedName>
</protein>
<dbReference type="GO" id="GO:0035091">
    <property type="term" value="F:phosphatidylinositol binding"/>
    <property type="evidence" value="ECO:0007669"/>
    <property type="project" value="InterPro"/>
</dbReference>
<accession>A0A812RXS7</accession>
<dbReference type="InterPro" id="IPR011989">
    <property type="entry name" value="ARM-like"/>
</dbReference>
<dbReference type="Pfam" id="PF00787">
    <property type="entry name" value="PX"/>
    <property type="match status" value="1"/>
</dbReference>
<dbReference type="InterPro" id="IPR001683">
    <property type="entry name" value="PX_dom"/>
</dbReference>
<proteinExistence type="predicted"/>
<organism evidence="2 3">
    <name type="scientific">Symbiodinium natans</name>
    <dbReference type="NCBI Taxonomy" id="878477"/>
    <lineage>
        <taxon>Eukaryota</taxon>
        <taxon>Sar</taxon>
        <taxon>Alveolata</taxon>
        <taxon>Dinophyceae</taxon>
        <taxon>Suessiales</taxon>
        <taxon>Symbiodiniaceae</taxon>
        <taxon>Symbiodinium</taxon>
    </lineage>
</organism>
<feature type="domain" description="PX" evidence="1">
    <location>
        <begin position="230"/>
        <end position="343"/>
    </location>
</feature>
<dbReference type="InterPro" id="IPR036871">
    <property type="entry name" value="PX_dom_sf"/>
</dbReference>
<sequence>MRLCRATSSRCPFTPWRSSSVDRLRIASAPCATWGINGHRGGKRSVQLACQHVAVGVTGEREAAIKVLSKVAKRGDPDACSALIACFRYSYARVGEYAAQAFCDIAEPQQAMGILGSLPEDCPPKVRRAALRYLADLARRTRRAAFEPSFDSIGQAGHAWNVMDFLHFLPEPRSLADTLVDWIIGSPDLSDSNVEAKGHAQEIVDLLQLPLEPSTSLVGSLDFHISLPAHQIVIREPAHISEQGGNSPITYFEITVRMPPACIQWSVQRRYSEFRSLAMTLGADAWSFPNTPFPPRHFLVPCAGPLLEARRQGLETWLCNALQSDMAKTPHWRIHIYLFLRPG</sequence>
<dbReference type="Proteomes" id="UP000604046">
    <property type="component" value="Unassembled WGS sequence"/>
</dbReference>
<dbReference type="EMBL" id="CAJNDS010002388">
    <property type="protein sequence ID" value="CAE7457698.1"/>
    <property type="molecule type" value="Genomic_DNA"/>
</dbReference>
<reference evidence="2" key="1">
    <citation type="submission" date="2021-02" db="EMBL/GenBank/DDBJ databases">
        <authorList>
            <person name="Dougan E. K."/>
            <person name="Rhodes N."/>
            <person name="Thang M."/>
            <person name="Chan C."/>
        </authorList>
    </citation>
    <scope>NUCLEOTIDE SEQUENCE</scope>
</reference>
<evidence type="ECO:0000313" key="2">
    <source>
        <dbReference type="EMBL" id="CAE7457698.1"/>
    </source>
</evidence>
<evidence type="ECO:0000259" key="1">
    <source>
        <dbReference type="PROSITE" id="PS50195"/>
    </source>
</evidence>